<gene>
    <name evidence="2" type="ORF">E1269_24445</name>
</gene>
<dbReference type="PANTHER" id="PTHR43798">
    <property type="entry name" value="MONOACYLGLYCEROL LIPASE"/>
    <property type="match status" value="1"/>
</dbReference>
<dbReference type="OrthoDB" id="27092at2"/>
<evidence type="ECO:0000259" key="1">
    <source>
        <dbReference type="Pfam" id="PF12697"/>
    </source>
</evidence>
<dbReference type="InParanoid" id="A0A4R5CN42"/>
<name>A0A4R5CN42_9ACTN</name>
<protein>
    <submittedName>
        <fullName evidence="2">Alpha/beta hydrolase</fullName>
    </submittedName>
</protein>
<keyword evidence="2" id="KW-0378">Hydrolase</keyword>
<dbReference type="GO" id="GO:0016787">
    <property type="term" value="F:hydrolase activity"/>
    <property type="evidence" value="ECO:0007669"/>
    <property type="project" value="UniProtKB-KW"/>
</dbReference>
<proteinExistence type="predicted"/>
<dbReference type="SUPFAM" id="SSF53474">
    <property type="entry name" value="alpha/beta-Hydrolases"/>
    <property type="match status" value="1"/>
</dbReference>
<organism evidence="2 3">
    <name type="scientific">Jiangella asiatica</name>
    <dbReference type="NCBI Taxonomy" id="2530372"/>
    <lineage>
        <taxon>Bacteria</taxon>
        <taxon>Bacillati</taxon>
        <taxon>Actinomycetota</taxon>
        <taxon>Actinomycetes</taxon>
        <taxon>Jiangellales</taxon>
        <taxon>Jiangellaceae</taxon>
        <taxon>Jiangella</taxon>
    </lineage>
</organism>
<feature type="domain" description="AB hydrolase-1" evidence="1">
    <location>
        <begin position="16"/>
        <end position="256"/>
    </location>
</feature>
<comment type="caution">
    <text evidence="2">The sequence shown here is derived from an EMBL/GenBank/DDBJ whole genome shotgun (WGS) entry which is preliminary data.</text>
</comment>
<evidence type="ECO:0000313" key="2">
    <source>
        <dbReference type="EMBL" id="TDE00757.1"/>
    </source>
</evidence>
<dbReference type="AlphaFoldDB" id="A0A4R5CN42"/>
<dbReference type="Pfam" id="PF12697">
    <property type="entry name" value="Abhydrolase_6"/>
    <property type="match status" value="1"/>
</dbReference>
<reference evidence="2 3" key="1">
    <citation type="submission" date="2019-03" db="EMBL/GenBank/DDBJ databases">
        <title>Draft genome sequences of novel Actinobacteria.</title>
        <authorList>
            <person name="Sahin N."/>
            <person name="Ay H."/>
            <person name="Saygin H."/>
        </authorList>
    </citation>
    <scope>NUCLEOTIDE SEQUENCE [LARGE SCALE GENOMIC DNA]</scope>
    <source>
        <strain evidence="2 3">5K138</strain>
    </source>
</reference>
<dbReference type="EMBL" id="SMKZ01000046">
    <property type="protein sequence ID" value="TDE00757.1"/>
    <property type="molecule type" value="Genomic_DNA"/>
</dbReference>
<evidence type="ECO:0000313" key="3">
    <source>
        <dbReference type="Proteomes" id="UP000294739"/>
    </source>
</evidence>
<dbReference type="Proteomes" id="UP000294739">
    <property type="component" value="Unassembled WGS sequence"/>
</dbReference>
<sequence>MTLAFRTHGEGRPLVALPWFGLDGAALAAALEPAVSGHDGWRRVYVDLPGTGGSPGGVPTSDAVVDEVLAFVDDELAGEPFALAGCSYGGYVATAMARRAPERVRGLLLVCSGEKIIAAERELPPPDLGDAGGDGGSATSGGWLAGVPGPLADHLATALGRRTAAVAERVAAVIAAAPPSDEEYLERLRSTGYRLSDEGEPFRYPGPTAVLTGRQDRVAGYADQFRALSNYPDAGFAVVPDAGHYLPFEQPAVFRDLVGHWLARLA</sequence>
<dbReference type="PRINTS" id="PR00111">
    <property type="entry name" value="ABHYDROLASE"/>
</dbReference>
<dbReference type="Gene3D" id="3.40.50.1820">
    <property type="entry name" value="alpha/beta hydrolase"/>
    <property type="match status" value="1"/>
</dbReference>
<accession>A0A4R5CN42</accession>
<dbReference type="InterPro" id="IPR000073">
    <property type="entry name" value="AB_hydrolase_1"/>
</dbReference>
<dbReference type="RefSeq" id="WP_131899472.1">
    <property type="nucleotide sequence ID" value="NZ_SMKZ01000046.1"/>
</dbReference>
<dbReference type="PANTHER" id="PTHR43798:SF6">
    <property type="entry name" value="HYDROLASE, PUTATIVE (AFU_ORTHOLOGUE AFUA_4G13070)-RELATED"/>
    <property type="match status" value="1"/>
</dbReference>
<dbReference type="InterPro" id="IPR029058">
    <property type="entry name" value="AB_hydrolase_fold"/>
</dbReference>
<dbReference type="InterPro" id="IPR050266">
    <property type="entry name" value="AB_hydrolase_sf"/>
</dbReference>
<keyword evidence="3" id="KW-1185">Reference proteome</keyword>